<organism evidence="2 3">
    <name type="scientific">Geothermobacter hydrogeniphilus</name>
    <dbReference type="NCBI Taxonomy" id="1969733"/>
    <lineage>
        <taxon>Bacteria</taxon>
        <taxon>Pseudomonadati</taxon>
        <taxon>Thermodesulfobacteriota</taxon>
        <taxon>Desulfuromonadia</taxon>
        <taxon>Desulfuromonadales</taxon>
        <taxon>Geothermobacteraceae</taxon>
        <taxon>Geothermobacter</taxon>
    </lineage>
</organism>
<gene>
    <name evidence="2" type="ORF">C2E25_05785</name>
</gene>
<sequence>MPKKNLKLGEMLIRAGIIDEFQLNSALSHQRNLGGRLGNSLVKLGYISENRLLSFLADQLNCPRIDLAKEQIPPELVAMLPEEKARQFNVLPVRRGEMSGTVYLLVAMSDPTNLMVIDSLQFMTGCRIRPAIASEEAIRDALNRFYGAVDGNGDEELAEAEVLVESTETLHKFSPVSPPVRQRTTEEKLQALLEKLKALGILTPREYEELK</sequence>
<proteinExistence type="predicted"/>
<evidence type="ECO:0000313" key="2">
    <source>
        <dbReference type="EMBL" id="PNU20728.1"/>
    </source>
</evidence>
<dbReference type="OrthoDB" id="5519672at2"/>
<evidence type="ECO:0000259" key="1">
    <source>
        <dbReference type="Pfam" id="PF05157"/>
    </source>
</evidence>
<dbReference type="GO" id="GO:0005886">
    <property type="term" value="C:plasma membrane"/>
    <property type="evidence" value="ECO:0007669"/>
    <property type="project" value="TreeGrafter"/>
</dbReference>
<name>A0A2K2HBM9_9BACT</name>
<evidence type="ECO:0000313" key="3">
    <source>
        <dbReference type="Proteomes" id="UP000236340"/>
    </source>
</evidence>
<reference evidence="2 3" key="1">
    <citation type="journal article" date="2018" name="Genome Announc.">
        <title>Genome Sequence of Geothermobacter sp. HR-1 Iron Reducer from the Loihi Seamount.</title>
        <authorList>
            <person name="Smith H."/>
            <person name="Abuyen K."/>
            <person name="Tremblay J."/>
            <person name="Savalia P."/>
            <person name="Perez-Rodriguez I."/>
            <person name="Emerson D."/>
            <person name="Tully B."/>
            <person name="Amend J."/>
        </authorList>
    </citation>
    <scope>NUCLEOTIDE SEQUENCE [LARGE SCALE GENOMIC DNA]</scope>
    <source>
        <strain evidence="2 3">HR-1</strain>
    </source>
</reference>
<dbReference type="GO" id="GO:0016887">
    <property type="term" value="F:ATP hydrolysis activity"/>
    <property type="evidence" value="ECO:0007669"/>
    <property type="project" value="TreeGrafter"/>
</dbReference>
<protein>
    <recommendedName>
        <fullName evidence="1">Type II secretion system protein GspE N-terminal domain-containing protein</fullName>
    </recommendedName>
</protein>
<dbReference type="Pfam" id="PF05157">
    <property type="entry name" value="MshEN"/>
    <property type="match status" value="1"/>
</dbReference>
<accession>A0A2K2HBM9</accession>
<dbReference type="RefSeq" id="WP_103114830.1">
    <property type="nucleotide sequence ID" value="NZ_PPFX01000009.1"/>
</dbReference>
<comment type="caution">
    <text evidence="2">The sequence shown here is derived from an EMBL/GenBank/DDBJ whole genome shotgun (WGS) entry which is preliminary data.</text>
</comment>
<dbReference type="Proteomes" id="UP000236340">
    <property type="component" value="Unassembled WGS sequence"/>
</dbReference>
<dbReference type="SUPFAM" id="SSF160246">
    <property type="entry name" value="EspE N-terminal domain-like"/>
    <property type="match status" value="1"/>
</dbReference>
<dbReference type="InterPro" id="IPR037257">
    <property type="entry name" value="T2SS_E_N_sf"/>
</dbReference>
<dbReference type="Gene3D" id="3.30.300.160">
    <property type="entry name" value="Type II secretion system, protein E, N-terminal domain"/>
    <property type="match status" value="1"/>
</dbReference>
<dbReference type="InterPro" id="IPR007831">
    <property type="entry name" value="T2SS_GspE_N"/>
</dbReference>
<dbReference type="AlphaFoldDB" id="A0A2K2HBM9"/>
<feature type="domain" description="Type II secretion system protein GspE N-terminal" evidence="1">
    <location>
        <begin position="60"/>
        <end position="149"/>
    </location>
</feature>
<dbReference type="EMBL" id="PPFX01000009">
    <property type="protein sequence ID" value="PNU20728.1"/>
    <property type="molecule type" value="Genomic_DNA"/>
</dbReference>
<dbReference type="PANTHER" id="PTHR30258">
    <property type="entry name" value="TYPE II SECRETION SYSTEM PROTEIN GSPE-RELATED"/>
    <property type="match status" value="1"/>
</dbReference>
<dbReference type="PANTHER" id="PTHR30258:SF29">
    <property type="entry name" value="MSHA PILUS ASSEMBLY ATPASE MSHE"/>
    <property type="match status" value="1"/>
</dbReference>